<organism evidence="1 2">
    <name type="scientific">Alteribacillus bidgolensis</name>
    <dbReference type="NCBI Taxonomy" id="930129"/>
    <lineage>
        <taxon>Bacteria</taxon>
        <taxon>Bacillati</taxon>
        <taxon>Bacillota</taxon>
        <taxon>Bacilli</taxon>
        <taxon>Bacillales</taxon>
        <taxon>Bacillaceae</taxon>
        <taxon>Alteribacillus</taxon>
    </lineage>
</organism>
<evidence type="ECO:0000313" key="2">
    <source>
        <dbReference type="Proteomes" id="UP000199017"/>
    </source>
</evidence>
<dbReference type="InterPro" id="IPR036249">
    <property type="entry name" value="Thioredoxin-like_sf"/>
</dbReference>
<sequence length="101" mass="11783">MENETSILLFSKEENLYEEKPYYQALLHLNKQCGNEEMNIKIVSANNNDLVKYLGIKTFPSLYVMEGKNMQSVYEGEADSFNIETFLKKNIRCEKGKEMND</sequence>
<dbReference type="STRING" id="930129.SAMN05216352_10420"/>
<dbReference type="AlphaFoldDB" id="A0A1G8GYM9"/>
<gene>
    <name evidence="1" type="ORF">SAMN05216352_10420</name>
</gene>
<keyword evidence="2" id="KW-1185">Reference proteome</keyword>
<proteinExistence type="predicted"/>
<dbReference type="Proteomes" id="UP000199017">
    <property type="component" value="Unassembled WGS sequence"/>
</dbReference>
<evidence type="ECO:0000313" key="1">
    <source>
        <dbReference type="EMBL" id="SDH99330.1"/>
    </source>
</evidence>
<dbReference type="SUPFAM" id="SSF52833">
    <property type="entry name" value="Thioredoxin-like"/>
    <property type="match status" value="1"/>
</dbReference>
<dbReference type="Gene3D" id="3.40.30.10">
    <property type="entry name" value="Glutaredoxin"/>
    <property type="match status" value="1"/>
</dbReference>
<reference evidence="1 2" key="1">
    <citation type="submission" date="2016-10" db="EMBL/GenBank/DDBJ databases">
        <authorList>
            <person name="de Groot N.N."/>
        </authorList>
    </citation>
    <scope>NUCLEOTIDE SEQUENCE [LARGE SCALE GENOMIC DNA]</scope>
    <source>
        <strain evidence="2">P4B,CCM 7963,CECT 7998,DSM 25260,IBRC-M 10614,KCTC 13821</strain>
    </source>
</reference>
<protein>
    <recommendedName>
        <fullName evidence="3">Thioredoxin</fullName>
    </recommendedName>
</protein>
<evidence type="ECO:0008006" key="3">
    <source>
        <dbReference type="Google" id="ProtNLM"/>
    </source>
</evidence>
<accession>A0A1G8GYM9</accession>
<name>A0A1G8GYM9_9BACI</name>
<dbReference type="EMBL" id="FNDU01000004">
    <property type="protein sequence ID" value="SDH99330.1"/>
    <property type="molecule type" value="Genomic_DNA"/>
</dbReference>